<protein>
    <recommendedName>
        <fullName evidence="3">YkgJ family cysteine cluster protein</fullName>
    </recommendedName>
</protein>
<dbReference type="Proteomes" id="UP000001556">
    <property type="component" value="Chromosome"/>
</dbReference>
<evidence type="ECO:0008006" key="3">
    <source>
        <dbReference type="Google" id="ProtNLM"/>
    </source>
</evidence>
<evidence type="ECO:0000313" key="2">
    <source>
        <dbReference type="Proteomes" id="UP000001556"/>
    </source>
</evidence>
<gene>
    <name evidence="1" type="ordered locus">Dred_0632</name>
</gene>
<accession>A4J269</accession>
<dbReference type="Pfam" id="PF03692">
    <property type="entry name" value="CxxCxxCC"/>
    <property type="match status" value="1"/>
</dbReference>
<organism evidence="1 2">
    <name type="scientific">Desulforamulus reducens (strain ATCC BAA-1160 / DSM 100696 / MI-1)</name>
    <name type="common">Desulfotomaculum reducens</name>
    <dbReference type="NCBI Taxonomy" id="349161"/>
    <lineage>
        <taxon>Bacteria</taxon>
        <taxon>Bacillati</taxon>
        <taxon>Bacillota</taxon>
        <taxon>Clostridia</taxon>
        <taxon>Eubacteriales</taxon>
        <taxon>Peptococcaceae</taxon>
        <taxon>Desulforamulus</taxon>
    </lineage>
</organism>
<evidence type="ECO:0000313" key="1">
    <source>
        <dbReference type="EMBL" id="ABO49172.1"/>
    </source>
</evidence>
<keyword evidence="2" id="KW-1185">Reference proteome</keyword>
<dbReference type="STRING" id="349161.Dred_0632"/>
<dbReference type="HOGENOM" id="CLU_099368_0_0_9"/>
<dbReference type="AlphaFoldDB" id="A4J269"/>
<dbReference type="InterPro" id="IPR005358">
    <property type="entry name" value="Puta_zinc/iron-chelating_dom"/>
</dbReference>
<dbReference type="eggNOG" id="COG0727">
    <property type="taxonomic scope" value="Bacteria"/>
</dbReference>
<dbReference type="EMBL" id="CP000612">
    <property type="protein sequence ID" value="ABO49172.1"/>
    <property type="molecule type" value="Genomic_DNA"/>
</dbReference>
<reference evidence="1 2" key="1">
    <citation type="submission" date="2007-03" db="EMBL/GenBank/DDBJ databases">
        <title>Complete sequence of Desulfotomaculum reducens MI-1.</title>
        <authorList>
            <consortium name="US DOE Joint Genome Institute"/>
            <person name="Copeland A."/>
            <person name="Lucas S."/>
            <person name="Lapidus A."/>
            <person name="Barry K."/>
            <person name="Detter J.C."/>
            <person name="Glavina del Rio T."/>
            <person name="Hammon N."/>
            <person name="Israni S."/>
            <person name="Dalin E."/>
            <person name="Tice H."/>
            <person name="Pitluck S."/>
            <person name="Sims D."/>
            <person name="Brettin T."/>
            <person name="Bruce D."/>
            <person name="Han C."/>
            <person name="Tapia R."/>
            <person name="Schmutz J."/>
            <person name="Larimer F."/>
            <person name="Land M."/>
            <person name="Hauser L."/>
            <person name="Kyrpides N."/>
            <person name="Kim E."/>
            <person name="Tebo B.M."/>
            <person name="Richardson P."/>
        </authorList>
    </citation>
    <scope>NUCLEOTIDE SEQUENCE [LARGE SCALE GENOMIC DNA]</scope>
    <source>
        <strain evidence="1 2">MI-1</strain>
    </source>
</reference>
<proteinExistence type="predicted"/>
<dbReference type="RefSeq" id="WP_011877008.1">
    <property type="nucleotide sequence ID" value="NC_009253.1"/>
</dbReference>
<sequence length="244" mass="28215">MLQQVELYSALGKAEQNNLFIKLQEVYEKLPKTTCTGCATCCNWGSPPAFFIEYLNMYKHIRDNQKAEWPNIIKKSAEYFYLELVDRQQKCPFLNEDNQCSIYHVRPFSCRSYGLLSKEDFETGNRGLQQLAKKFKEEYDLVIPQEIIDYELPWCDKVVSDAGKFIEKSTLAGYVAQIGTLDCYFFSQDLVDQEGTLLPYPVHLANTILGSGARARKMKIMKQYTEGNRELLDSIMDKALSFHF</sequence>
<name>A4J269_DESRM</name>
<dbReference type="KEGG" id="drm:Dred_0632"/>
<dbReference type="OrthoDB" id="9810361at2"/>